<evidence type="ECO:0000256" key="6">
    <source>
        <dbReference type="SAM" id="MobiDB-lite"/>
    </source>
</evidence>
<evidence type="ECO:0000256" key="7">
    <source>
        <dbReference type="SAM" id="Phobius"/>
    </source>
</evidence>
<feature type="transmembrane region" description="Helical" evidence="7">
    <location>
        <begin position="256"/>
        <end position="278"/>
    </location>
</feature>
<keyword evidence="10" id="KW-1185">Reference proteome</keyword>
<dbReference type="OrthoDB" id="10017208at2759"/>
<feature type="domain" description="Rhodopsin" evidence="8">
    <location>
        <begin position="28"/>
        <end position="279"/>
    </location>
</feature>
<comment type="similarity">
    <text evidence="5">Belongs to the SAT4 family.</text>
</comment>
<comment type="subcellular location">
    <subcellularLocation>
        <location evidence="1">Membrane</location>
        <topology evidence="1">Multi-pass membrane protein</topology>
    </subcellularLocation>
</comment>
<reference evidence="9" key="1">
    <citation type="submission" date="2021-03" db="EMBL/GenBank/DDBJ databases">
        <title>Revisited historic fungal species revealed as producer of novel bioactive compounds through whole genome sequencing and comparative genomics.</title>
        <authorList>
            <person name="Vignolle G.A."/>
            <person name="Hochenegger N."/>
            <person name="Mach R.L."/>
            <person name="Mach-Aigner A.R."/>
            <person name="Javad Rahimi M."/>
            <person name="Salim K.A."/>
            <person name="Chan C.M."/>
            <person name="Lim L.B.L."/>
            <person name="Cai F."/>
            <person name="Druzhinina I.S."/>
            <person name="U'Ren J.M."/>
            <person name="Derntl C."/>
        </authorList>
    </citation>
    <scope>NUCLEOTIDE SEQUENCE</scope>
    <source>
        <strain evidence="9">TUCIM 5799</strain>
    </source>
</reference>
<feature type="transmembrane region" description="Helical" evidence="7">
    <location>
        <begin position="186"/>
        <end position="205"/>
    </location>
</feature>
<feature type="transmembrane region" description="Helical" evidence="7">
    <location>
        <begin position="12"/>
        <end position="32"/>
    </location>
</feature>
<comment type="caution">
    <text evidence="9">The sequence shown here is derived from an EMBL/GenBank/DDBJ whole genome shotgun (WGS) entry which is preliminary data.</text>
</comment>
<evidence type="ECO:0000313" key="9">
    <source>
        <dbReference type="EMBL" id="KAI1860419.1"/>
    </source>
</evidence>
<feature type="region of interest" description="Disordered" evidence="6">
    <location>
        <begin position="352"/>
        <end position="375"/>
    </location>
</feature>
<dbReference type="PANTHER" id="PTHR33048:SF47">
    <property type="entry name" value="INTEGRAL MEMBRANE PROTEIN-RELATED"/>
    <property type="match status" value="1"/>
</dbReference>
<evidence type="ECO:0000259" key="8">
    <source>
        <dbReference type="Pfam" id="PF20684"/>
    </source>
</evidence>
<dbReference type="Pfam" id="PF20684">
    <property type="entry name" value="Fung_rhodopsin"/>
    <property type="match status" value="1"/>
</dbReference>
<dbReference type="InterPro" id="IPR049326">
    <property type="entry name" value="Rhodopsin_dom_fungi"/>
</dbReference>
<feature type="transmembrane region" description="Helical" evidence="7">
    <location>
        <begin position="95"/>
        <end position="125"/>
    </location>
</feature>
<evidence type="ECO:0000256" key="5">
    <source>
        <dbReference type="ARBA" id="ARBA00038359"/>
    </source>
</evidence>
<dbReference type="EMBL" id="JAFIMR010000031">
    <property type="protein sequence ID" value="KAI1860419.1"/>
    <property type="molecule type" value="Genomic_DNA"/>
</dbReference>
<evidence type="ECO:0000313" key="10">
    <source>
        <dbReference type="Proteomes" id="UP000829685"/>
    </source>
</evidence>
<evidence type="ECO:0000256" key="3">
    <source>
        <dbReference type="ARBA" id="ARBA00022989"/>
    </source>
</evidence>
<dbReference type="Proteomes" id="UP000829685">
    <property type="component" value="Unassembled WGS sequence"/>
</dbReference>
<name>A0A9Q0AM66_9PEZI</name>
<proteinExistence type="inferred from homology"/>
<evidence type="ECO:0000256" key="2">
    <source>
        <dbReference type="ARBA" id="ARBA00022692"/>
    </source>
</evidence>
<sequence length="375" mass="42361">MATIGPRANALLWWMGAFTIICSIILVLRLCAARVMRRPFHVDDAFIIISFLCAFVRLHFTDPKKACILSFEGIAVWAAMNGAGMPAAELRPDELATLLMILVLPSSITWLIGTVAIKISVLWLYTRIFSTQSFRRWAYSLMACVSCYLVAFMAVFMTICQPIDQYWNPVPWGHCRDTSIQEFTSVSFNLVLDLAIFILPMPWLWRLQMPRRNKIGISVMFGIGFITIGVMLWRIAATKKSVDEPDGTYWMTDIALIALLELWLGFIVACIPTLAPLLKAYVKPAVSKLRSISGLDQRSQQVSLKMVRNSNNSRRYHPIDGTQDSRKEYPPAVHGDLTPGAAITTHISHDPGRKSIEQHVGNDTIHVQQDIEHRW</sequence>
<feature type="transmembrane region" description="Helical" evidence="7">
    <location>
        <begin position="217"/>
        <end position="236"/>
    </location>
</feature>
<dbReference type="GO" id="GO:0016020">
    <property type="term" value="C:membrane"/>
    <property type="evidence" value="ECO:0007669"/>
    <property type="project" value="UniProtKB-SubCell"/>
</dbReference>
<dbReference type="AlphaFoldDB" id="A0A9Q0AM66"/>
<protein>
    <recommendedName>
        <fullName evidence="8">Rhodopsin domain-containing protein</fullName>
    </recommendedName>
</protein>
<organism evidence="9 10">
    <name type="scientific">Neoarthrinium moseri</name>
    <dbReference type="NCBI Taxonomy" id="1658444"/>
    <lineage>
        <taxon>Eukaryota</taxon>
        <taxon>Fungi</taxon>
        <taxon>Dikarya</taxon>
        <taxon>Ascomycota</taxon>
        <taxon>Pezizomycotina</taxon>
        <taxon>Sordariomycetes</taxon>
        <taxon>Xylariomycetidae</taxon>
        <taxon>Amphisphaeriales</taxon>
        <taxon>Apiosporaceae</taxon>
        <taxon>Neoarthrinium</taxon>
    </lineage>
</organism>
<dbReference type="PANTHER" id="PTHR33048">
    <property type="entry name" value="PTH11-LIKE INTEGRAL MEMBRANE PROTEIN (AFU_ORTHOLOGUE AFUA_5G11245)"/>
    <property type="match status" value="1"/>
</dbReference>
<keyword evidence="4 7" id="KW-0472">Membrane</keyword>
<dbReference type="InterPro" id="IPR052337">
    <property type="entry name" value="SAT4-like"/>
</dbReference>
<feature type="transmembrane region" description="Helical" evidence="7">
    <location>
        <begin position="137"/>
        <end position="159"/>
    </location>
</feature>
<evidence type="ECO:0000256" key="4">
    <source>
        <dbReference type="ARBA" id="ARBA00023136"/>
    </source>
</evidence>
<evidence type="ECO:0000256" key="1">
    <source>
        <dbReference type="ARBA" id="ARBA00004141"/>
    </source>
</evidence>
<gene>
    <name evidence="9" type="ORF">JX265_009818</name>
</gene>
<keyword evidence="3 7" id="KW-1133">Transmembrane helix</keyword>
<accession>A0A9Q0AM66</accession>
<keyword evidence="2 7" id="KW-0812">Transmembrane</keyword>